<comment type="caution">
    <text evidence="3">The sequence shown here is derived from an EMBL/GenBank/DDBJ whole genome shotgun (WGS) entry which is preliminary data.</text>
</comment>
<reference evidence="3" key="1">
    <citation type="submission" date="2024-05" db="EMBL/GenBank/DDBJ databases">
        <title>Metabacillus sp. nov., isolated from the rhizosphere soil of tomato plants.</title>
        <authorList>
            <person name="Ma R."/>
        </authorList>
    </citation>
    <scope>NUCLEOTIDE SEQUENCE</scope>
    <source>
        <strain evidence="3">DBTR6</strain>
    </source>
</reference>
<keyword evidence="1 3" id="KW-0413">Isomerase</keyword>
<sequence>MNVKAYFKIRKVNNVEANELRKLCAKEAMNYIQNNSIIGLGAGRNIEFLIEYVSEEIKNGLKLKVVTPSYNTKKLCVEKGIEVLETYFVDEIDVAFDGCGEVDTNFYASKSGGGVHTKEKLIAAMAKDYILLIDEGKFTDALSCKYPVSLEVIKDSLSYVIKSVEKIGGVPTVRRNGIKDGYTITDDGNFLIDVQFDSVKDFKELNDYLNNIDGVIGTALFTKEVTRIIIAGKNGVRVVSKV</sequence>
<dbReference type="SUPFAM" id="SSF75445">
    <property type="entry name" value="D-ribose-5-phosphate isomerase (RpiA), lid domain"/>
    <property type="match status" value="1"/>
</dbReference>
<dbReference type="Proteomes" id="UP001165287">
    <property type="component" value="Unassembled WGS sequence"/>
</dbReference>
<dbReference type="InterPro" id="IPR037171">
    <property type="entry name" value="NagB/RpiA_transferase-like"/>
</dbReference>
<dbReference type="InterPro" id="IPR004788">
    <property type="entry name" value="Ribose5P_isomerase_type_A"/>
</dbReference>
<dbReference type="NCBIfam" id="TIGR00021">
    <property type="entry name" value="rpiA"/>
    <property type="match status" value="1"/>
</dbReference>
<dbReference type="Gene3D" id="3.30.70.260">
    <property type="match status" value="1"/>
</dbReference>
<organism evidence="3 4">
    <name type="scientific">Metabacillus rhizolycopersici</name>
    <dbReference type="NCBI Taxonomy" id="2875709"/>
    <lineage>
        <taxon>Bacteria</taxon>
        <taxon>Bacillati</taxon>
        <taxon>Bacillota</taxon>
        <taxon>Bacilli</taxon>
        <taxon>Bacillales</taxon>
        <taxon>Bacillaceae</taxon>
        <taxon>Metabacillus</taxon>
    </lineage>
</organism>
<dbReference type="Gene3D" id="3.40.50.1360">
    <property type="match status" value="1"/>
</dbReference>
<dbReference type="EMBL" id="JAIQUM010000165">
    <property type="protein sequence ID" value="MBZ5753832.1"/>
    <property type="molecule type" value="Genomic_DNA"/>
</dbReference>
<name>A0ABS7UZU1_9BACI</name>
<dbReference type="GO" id="GO:0004751">
    <property type="term" value="F:ribose-5-phosphate isomerase activity"/>
    <property type="evidence" value="ECO:0007669"/>
    <property type="project" value="UniProtKB-EC"/>
</dbReference>
<dbReference type="RefSeq" id="WP_224142229.1">
    <property type="nucleotide sequence ID" value="NZ_JAIQUM010000165.1"/>
</dbReference>
<protein>
    <recommendedName>
        <fullName evidence="2">Ribose 5-phosphate isomerase A</fullName>
        <ecNumber evidence="2">5.3.1.6</ecNumber>
    </recommendedName>
</protein>
<evidence type="ECO:0000313" key="4">
    <source>
        <dbReference type="Proteomes" id="UP001165287"/>
    </source>
</evidence>
<dbReference type="EC" id="5.3.1.6" evidence="2"/>
<accession>A0ABS7UZU1</accession>
<dbReference type="PANTHER" id="PTHR11934">
    <property type="entry name" value="RIBOSE-5-PHOSPHATE ISOMERASE"/>
    <property type="match status" value="1"/>
</dbReference>
<evidence type="ECO:0000256" key="1">
    <source>
        <dbReference type="ARBA" id="ARBA00023235"/>
    </source>
</evidence>
<dbReference type="Pfam" id="PF06026">
    <property type="entry name" value="Rib_5-P_isom_A"/>
    <property type="match status" value="1"/>
</dbReference>
<dbReference type="PANTHER" id="PTHR11934:SF0">
    <property type="entry name" value="RIBOSE-5-PHOSPHATE ISOMERASE"/>
    <property type="match status" value="1"/>
</dbReference>
<keyword evidence="4" id="KW-1185">Reference proteome</keyword>
<evidence type="ECO:0000256" key="2">
    <source>
        <dbReference type="NCBIfam" id="TIGR00021"/>
    </source>
</evidence>
<dbReference type="CDD" id="cd01398">
    <property type="entry name" value="RPI_A"/>
    <property type="match status" value="1"/>
</dbReference>
<gene>
    <name evidence="3" type="primary">rpiA</name>
    <name evidence="3" type="ORF">K9V48_27400</name>
</gene>
<dbReference type="SUPFAM" id="SSF100950">
    <property type="entry name" value="NagB/RpiA/CoA transferase-like"/>
    <property type="match status" value="1"/>
</dbReference>
<evidence type="ECO:0000313" key="3">
    <source>
        <dbReference type="EMBL" id="MBZ5753832.1"/>
    </source>
</evidence>
<proteinExistence type="predicted"/>